<keyword evidence="2" id="KW-1185">Reference proteome</keyword>
<reference evidence="1" key="2">
    <citation type="submission" date="2018-04" db="EMBL/GenBank/DDBJ databases">
        <title>OnivRS2 (Oryza nivara Reference Sequence Version 2).</title>
        <authorList>
            <person name="Zhang J."/>
            <person name="Kudrna D."/>
            <person name="Lee S."/>
            <person name="Talag J."/>
            <person name="Rajasekar S."/>
            <person name="Welchert J."/>
            <person name="Hsing Y.-I."/>
            <person name="Wing R.A."/>
        </authorList>
    </citation>
    <scope>NUCLEOTIDE SEQUENCE [LARGE SCALE GENOMIC DNA]</scope>
    <source>
        <strain evidence="1">SL10</strain>
    </source>
</reference>
<evidence type="ECO:0000313" key="1">
    <source>
        <dbReference type="EnsemblPlants" id="ONIVA06G31000.1"/>
    </source>
</evidence>
<name>A0A0E0HVS4_ORYNI</name>
<dbReference type="Proteomes" id="UP000006591">
    <property type="component" value="Chromosome 6"/>
</dbReference>
<dbReference type="Gramene" id="ONIVA06G31000.1">
    <property type="protein sequence ID" value="ONIVA06G31000.1"/>
    <property type="gene ID" value="ONIVA06G31000"/>
</dbReference>
<dbReference type="AlphaFoldDB" id="A0A0E0HVS4"/>
<dbReference type="HOGENOM" id="CLU_2501629_0_0_1"/>
<proteinExistence type="predicted"/>
<dbReference type="EnsemblPlants" id="ONIVA06G31000.1">
    <property type="protein sequence ID" value="ONIVA06G31000.1"/>
    <property type="gene ID" value="ONIVA06G31000"/>
</dbReference>
<sequence length="98" mass="11100">MTTTGAKHKEFEKEGWSMTRKAARSSGISKQQWRLAWPPLNGGYGILRERWKDHGQRLRRLLDLAKPATTHRVVVGIAISLGYFNTNQCDGGAIYLDE</sequence>
<reference evidence="1" key="1">
    <citation type="submission" date="2015-04" db="UniProtKB">
        <authorList>
            <consortium name="EnsemblPlants"/>
        </authorList>
    </citation>
    <scope>IDENTIFICATION</scope>
    <source>
        <strain evidence="1">SL10</strain>
    </source>
</reference>
<protein>
    <submittedName>
        <fullName evidence="1">Uncharacterized protein</fullName>
    </submittedName>
</protein>
<organism evidence="1">
    <name type="scientific">Oryza nivara</name>
    <name type="common">Indian wild rice</name>
    <name type="synonym">Oryza sativa f. spontanea</name>
    <dbReference type="NCBI Taxonomy" id="4536"/>
    <lineage>
        <taxon>Eukaryota</taxon>
        <taxon>Viridiplantae</taxon>
        <taxon>Streptophyta</taxon>
        <taxon>Embryophyta</taxon>
        <taxon>Tracheophyta</taxon>
        <taxon>Spermatophyta</taxon>
        <taxon>Magnoliopsida</taxon>
        <taxon>Liliopsida</taxon>
        <taxon>Poales</taxon>
        <taxon>Poaceae</taxon>
        <taxon>BOP clade</taxon>
        <taxon>Oryzoideae</taxon>
        <taxon>Oryzeae</taxon>
        <taxon>Oryzinae</taxon>
        <taxon>Oryza</taxon>
    </lineage>
</organism>
<dbReference type="OMA" id="MVGWSMT"/>
<evidence type="ECO:0000313" key="2">
    <source>
        <dbReference type="Proteomes" id="UP000006591"/>
    </source>
</evidence>
<accession>A0A0E0HVS4</accession>